<evidence type="ECO:0000313" key="1">
    <source>
        <dbReference type="EMBL" id="KAJ3113032.1"/>
    </source>
</evidence>
<gene>
    <name evidence="1" type="ORF">HK100_002127</name>
</gene>
<dbReference type="EMBL" id="JADGJH010001482">
    <property type="protein sequence ID" value="KAJ3113032.1"/>
    <property type="molecule type" value="Genomic_DNA"/>
</dbReference>
<accession>A0AAD5SXV1</accession>
<dbReference type="Proteomes" id="UP001211907">
    <property type="component" value="Unassembled WGS sequence"/>
</dbReference>
<dbReference type="AlphaFoldDB" id="A0AAD5SXV1"/>
<feature type="non-terminal residue" evidence="1">
    <location>
        <position position="93"/>
    </location>
</feature>
<organism evidence="1 2">
    <name type="scientific">Physocladia obscura</name>
    <dbReference type="NCBI Taxonomy" id="109957"/>
    <lineage>
        <taxon>Eukaryota</taxon>
        <taxon>Fungi</taxon>
        <taxon>Fungi incertae sedis</taxon>
        <taxon>Chytridiomycota</taxon>
        <taxon>Chytridiomycota incertae sedis</taxon>
        <taxon>Chytridiomycetes</taxon>
        <taxon>Chytridiales</taxon>
        <taxon>Chytriomycetaceae</taxon>
        <taxon>Physocladia</taxon>
    </lineage>
</organism>
<reference evidence="1" key="1">
    <citation type="submission" date="2020-05" db="EMBL/GenBank/DDBJ databases">
        <title>Phylogenomic resolution of chytrid fungi.</title>
        <authorList>
            <person name="Stajich J.E."/>
            <person name="Amses K."/>
            <person name="Simmons R."/>
            <person name="Seto K."/>
            <person name="Myers J."/>
            <person name="Bonds A."/>
            <person name="Quandt C.A."/>
            <person name="Barry K."/>
            <person name="Liu P."/>
            <person name="Grigoriev I."/>
            <person name="Longcore J.E."/>
            <person name="James T.Y."/>
        </authorList>
    </citation>
    <scope>NUCLEOTIDE SEQUENCE</scope>
    <source>
        <strain evidence="1">JEL0513</strain>
    </source>
</reference>
<comment type="caution">
    <text evidence="1">The sequence shown here is derived from an EMBL/GenBank/DDBJ whole genome shotgun (WGS) entry which is preliminary data.</text>
</comment>
<proteinExistence type="predicted"/>
<protein>
    <submittedName>
        <fullName evidence="1">Uncharacterized protein</fullName>
    </submittedName>
</protein>
<keyword evidence="2" id="KW-1185">Reference proteome</keyword>
<evidence type="ECO:0000313" key="2">
    <source>
        <dbReference type="Proteomes" id="UP001211907"/>
    </source>
</evidence>
<sequence length="93" mass="10073">MLIRDVAVTELLLSDIRNDSKSMPMPAGTILELSQLNDILTGKSSNVLASSVSSSSIQRVTLSYYGGLVLSNVEITPIFYNGSVQFQSDLITF</sequence>
<name>A0AAD5SXV1_9FUNG</name>